<feature type="domain" description="MoaB/Mog" evidence="7">
    <location>
        <begin position="176"/>
        <end position="312"/>
    </location>
</feature>
<reference evidence="8 9" key="1">
    <citation type="submission" date="2024-04" db="EMBL/GenBank/DDBJ databases">
        <title>Draft genome sequence of Sessilibacter corallicola NBRC 116591.</title>
        <authorList>
            <person name="Miyakawa T."/>
            <person name="Kusuya Y."/>
            <person name="Miura T."/>
        </authorList>
    </citation>
    <scope>NUCLEOTIDE SEQUENCE [LARGE SCALE GENOMIC DNA]</scope>
    <source>
        <strain evidence="8 9">KU-00831-HH</strain>
    </source>
</reference>
<evidence type="ECO:0000259" key="7">
    <source>
        <dbReference type="SMART" id="SM00852"/>
    </source>
</evidence>
<keyword evidence="4 6" id="KW-0501">Molybdenum cofactor biosynthesis</keyword>
<keyword evidence="6" id="KW-0500">Molybdenum</keyword>
<dbReference type="NCBIfam" id="NF045515">
    <property type="entry name" value="Glp_gephyrin"/>
    <property type="match status" value="1"/>
</dbReference>
<dbReference type="NCBIfam" id="TIGR00177">
    <property type="entry name" value="molyb_syn"/>
    <property type="match status" value="1"/>
</dbReference>
<dbReference type="SMART" id="SM00852">
    <property type="entry name" value="MoCF_biosynth"/>
    <property type="match status" value="1"/>
</dbReference>
<comment type="caution">
    <text evidence="8">The sequence shown here is derived from an EMBL/GenBank/DDBJ whole genome shotgun (WGS) entry which is preliminary data.</text>
</comment>
<dbReference type="PROSITE" id="PS01079">
    <property type="entry name" value="MOCF_BIOSYNTHESIS_2"/>
    <property type="match status" value="1"/>
</dbReference>
<proteinExistence type="inferred from homology"/>
<organism evidence="8 9">
    <name type="scientific">Sessilibacter corallicola</name>
    <dbReference type="NCBI Taxonomy" id="2904075"/>
    <lineage>
        <taxon>Bacteria</taxon>
        <taxon>Pseudomonadati</taxon>
        <taxon>Pseudomonadota</taxon>
        <taxon>Gammaproteobacteria</taxon>
        <taxon>Cellvibrionales</taxon>
        <taxon>Cellvibrionaceae</taxon>
        <taxon>Sessilibacter</taxon>
    </lineage>
</organism>
<dbReference type="InterPro" id="IPR001453">
    <property type="entry name" value="MoaB/Mog_dom"/>
</dbReference>
<dbReference type="SUPFAM" id="SSF53218">
    <property type="entry name" value="Molybdenum cofactor biosynthesis proteins"/>
    <property type="match status" value="1"/>
</dbReference>
<name>A0ABQ0A7K0_9GAMM</name>
<dbReference type="Gene3D" id="2.170.190.11">
    <property type="entry name" value="Molybdopterin biosynthesis moea protein, domain 3"/>
    <property type="match status" value="1"/>
</dbReference>
<dbReference type="InterPro" id="IPR005110">
    <property type="entry name" value="MoeA_linker/N"/>
</dbReference>
<evidence type="ECO:0000313" key="9">
    <source>
        <dbReference type="Proteomes" id="UP001465153"/>
    </source>
</evidence>
<dbReference type="CDD" id="cd00887">
    <property type="entry name" value="MoeA"/>
    <property type="match status" value="1"/>
</dbReference>
<comment type="function">
    <text evidence="1 6">Catalyzes the insertion of molybdate into adenylated molybdopterin with the concomitant release of AMP.</text>
</comment>
<gene>
    <name evidence="8" type="ORF">NBRC116591_14330</name>
</gene>
<evidence type="ECO:0000256" key="3">
    <source>
        <dbReference type="ARBA" id="ARBA00010763"/>
    </source>
</evidence>
<evidence type="ECO:0000256" key="4">
    <source>
        <dbReference type="ARBA" id="ARBA00023150"/>
    </source>
</evidence>
<evidence type="ECO:0000313" key="8">
    <source>
        <dbReference type="EMBL" id="GAA6167623.1"/>
    </source>
</evidence>
<dbReference type="Gene3D" id="3.40.980.10">
    <property type="entry name" value="MoaB/Mog-like domain"/>
    <property type="match status" value="1"/>
</dbReference>
<comment type="pathway">
    <text evidence="2 6">Cofactor biosynthesis; molybdopterin biosynthesis.</text>
</comment>
<dbReference type="Pfam" id="PF03453">
    <property type="entry name" value="MoeA_N"/>
    <property type="match status" value="1"/>
</dbReference>
<dbReference type="Gene3D" id="3.90.105.10">
    <property type="entry name" value="Molybdopterin biosynthesis moea protein, domain 2"/>
    <property type="match status" value="1"/>
</dbReference>
<accession>A0ABQ0A7K0</accession>
<dbReference type="InterPro" id="IPR036135">
    <property type="entry name" value="MoeA_linker/N_sf"/>
</dbReference>
<keyword evidence="6" id="KW-0479">Metal-binding</keyword>
<evidence type="ECO:0000256" key="2">
    <source>
        <dbReference type="ARBA" id="ARBA00005046"/>
    </source>
</evidence>
<keyword evidence="6" id="KW-0460">Magnesium</keyword>
<dbReference type="Proteomes" id="UP001465153">
    <property type="component" value="Unassembled WGS sequence"/>
</dbReference>
<dbReference type="EC" id="2.10.1.1" evidence="6"/>
<dbReference type="SUPFAM" id="SSF63882">
    <property type="entry name" value="MoeA N-terminal region -like"/>
    <property type="match status" value="1"/>
</dbReference>
<keyword evidence="6" id="KW-0808">Transferase</keyword>
<comment type="cofactor">
    <cofactor evidence="6">
        <name>Mg(2+)</name>
        <dbReference type="ChEBI" id="CHEBI:18420"/>
    </cofactor>
</comment>
<dbReference type="Pfam" id="PF03454">
    <property type="entry name" value="MoeA_C"/>
    <property type="match status" value="1"/>
</dbReference>
<dbReference type="InterPro" id="IPR036688">
    <property type="entry name" value="MoeA_C_domain_IV_sf"/>
</dbReference>
<dbReference type="RefSeq" id="WP_353302222.1">
    <property type="nucleotide sequence ID" value="NZ_BAABWN010000004.1"/>
</dbReference>
<comment type="similarity">
    <text evidence="3 6">Belongs to the MoeA family.</text>
</comment>
<evidence type="ECO:0000256" key="5">
    <source>
        <dbReference type="ARBA" id="ARBA00047317"/>
    </source>
</evidence>
<dbReference type="PANTHER" id="PTHR10192:SF5">
    <property type="entry name" value="GEPHYRIN"/>
    <property type="match status" value="1"/>
</dbReference>
<dbReference type="InterPro" id="IPR036425">
    <property type="entry name" value="MoaB/Mog-like_dom_sf"/>
</dbReference>
<dbReference type="SUPFAM" id="SSF63867">
    <property type="entry name" value="MoeA C-terminal domain-like"/>
    <property type="match status" value="1"/>
</dbReference>
<dbReference type="InterPro" id="IPR008284">
    <property type="entry name" value="MoCF_biosynth_CS"/>
</dbReference>
<evidence type="ECO:0000256" key="1">
    <source>
        <dbReference type="ARBA" id="ARBA00002901"/>
    </source>
</evidence>
<dbReference type="PANTHER" id="PTHR10192">
    <property type="entry name" value="MOLYBDOPTERIN BIOSYNTHESIS PROTEIN"/>
    <property type="match status" value="1"/>
</dbReference>
<dbReference type="Gene3D" id="2.40.340.10">
    <property type="entry name" value="MoeA, C-terminal, domain IV"/>
    <property type="match status" value="1"/>
</dbReference>
<keyword evidence="9" id="KW-1185">Reference proteome</keyword>
<comment type="catalytic activity">
    <reaction evidence="5">
        <text>adenylyl-molybdopterin + molybdate = Mo-molybdopterin + AMP + H(+)</text>
        <dbReference type="Rhea" id="RHEA:35047"/>
        <dbReference type="ChEBI" id="CHEBI:15378"/>
        <dbReference type="ChEBI" id="CHEBI:36264"/>
        <dbReference type="ChEBI" id="CHEBI:62727"/>
        <dbReference type="ChEBI" id="CHEBI:71302"/>
        <dbReference type="ChEBI" id="CHEBI:456215"/>
        <dbReference type="EC" id="2.10.1.1"/>
    </reaction>
</comment>
<sequence>MHKLEQILPSILDQATPSTDVENTPLAEACNSVVAQPQISQINVPPQDNSAMDGFAFNYDQIEENQPVTVSQIIYAGTSPTPLAPNTAARIFTGSEIPAGANTVVMQENCEYDAELKQVIIKKLPAAGDNIRRQGQDIAIGQTVLPQGTRLKPQDIGMLASIGIDKIPTIKKPTVAIFSTGDELVEPGQALAPGKIYNSNRFLLATYLNALGCNTVDLGIAKDTLEDTVNILEKASQYDCIITSGGVSVGEADFVKQAVEHLGKLDVWKLAIKPGKPLAFGNINDTPFFGLPGNPVAVFVTFLLVVKPFLQKTLGNNTPLTTRKFQAKFTVKRPGIRQHYMRVKINAENQLESFPNQSSGILSSVSWADGLAIIPIDTTVQEGDWLDVILLNDSVF</sequence>
<protein>
    <recommendedName>
        <fullName evidence="6">Molybdopterin molybdenumtransferase</fullName>
        <ecNumber evidence="6">2.10.1.1</ecNumber>
    </recommendedName>
</protein>
<evidence type="ECO:0000256" key="6">
    <source>
        <dbReference type="RuleBase" id="RU365090"/>
    </source>
</evidence>
<dbReference type="EMBL" id="BAABWN010000004">
    <property type="protein sequence ID" value="GAA6167623.1"/>
    <property type="molecule type" value="Genomic_DNA"/>
</dbReference>
<dbReference type="InterPro" id="IPR038987">
    <property type="entry name" value="MoeA-like"/>
</dbReference>
<dbReference type="Pfam" id="PF00994">
    <property type="entry name" value="MoCF_biosynth"/>
    <property type="match status" value="1"/>
</dbReference>
<dbReference type="InterPro" id="IPR005111">
    <property type="entry name" value="MoeA_C_domain_IV"/>
</dbReference>